<name>F9WS85_TRYVY</name>
<feature type="region of interest" description="Disordered" evidence="1">
    <location>
        <begin position="137"/>
        <end position="177"/>
    </location>
</feature>
<evidence type="ECO:0000313" key="3">
    <source>
        <dbReference type="Proteomes" id="UP000009027"/>
    </source>
</evidence>
<evidence type="ECO:0000313" key="2">
    <source>
        <dbReference type="EMBL" id="CCD20423.1"/>
    </source>
</evidence>
<evidence type="ECO:0000256" key="1">
    <source>
        <dbReference type="SAM" id="MobiDB-lite"/>
    </source>
</evidence>
<feature type="compositionally biased region" description="Polar residues" evidence="1">
    <location>
        <begin position="137"/>
        <end position="156"/>
    </location>
</feature>
<dbReference type="AlphaFoldDB" id="F9WS85"/>
<accession>F9WS85</accession>
<organism evidence="2 3">
    <name type="scientific">Trypanosoma vivax (strain Y486)</name>
    <dbReference type="NCBI Taxonomy" id="1055687"/>
    <lineage>
        <taxon>Eukaryota</taxon>
        <taxon>Discoba</taxon>
        <taxon>Euglenozoa</taxon>
        <taxon>Kinetoplastea</taxon>
        <taxon>Metakinetoplastina</taxon>
        <taxon>Trypanosomatida</taxon>
        <taxon>Trypanosomatidae</taxon>
        <taxon>Trypanosoma</taxon>
        <taxon>Duttonella</taxon>
    </lineage>
</organism>
<gene>
    <name evidence="2" type="ORF">TvY486_0032450</name>
</gene>
<sequence>MARMRRGGVNGVSVFARQRRIGGTWRIAQGLRRILLTRHVLCRAEALGFRDEAAHGHSASCFAVTSLSIKAMTSVAQKLAPNKQRNTNAHTGRVKSSKTDFHPANDMRTRLLHGGCLTVAPRCAHFVAPFPRKACDSTASGHVHSQSAGEGSTASHAPSPPQRTLHKHEPPTTRSPTVVEMFTTKHRRQMRGDFSVCRGTNATFPIGCIHHASLTLRLTLLCSTHDPTPNNLPTPSAPINTPSRVSSALLSPIHLARSCRIACHTRTTFTVLKHISTRRQQAAPDSIRTVATRGQSATRQLHACVAPKV</sequence>
<reference evidence="2 3" key="1">
    <citation type="journal article" date="2012" name="Proc. Natl. Acad. Sci. U.S.A.">
        <title>Antigenic diversity is generated by distinct evolutionary mechanisms in African trypanosome species.</title>
        <authorList>
            <person name="Jackson A.P."/>
            <person name="Berry A."/>
            <person name="Aslett M."/>
            <person name="Allison H.C."/>
            <person name="Burton P."/>
            <person name="Vavrova-Anderson J."/>
            <person name="Brown R."/>
            <person name="Browne H."/>
            <person name="Corton N."/>
            <person name="Hauser H."/>
            <person name="Gamble J."/>
            <person name="Gilderthorp R."/>
            <person name="Marcello L."/>
            <person name="McQuillan J."/>
            <person name="Otto T.D."/>
            <person name="Quail M.A."/>
            <person name="Sanders M.J."/>
            <person name="van Tonder A."/>
            <person name="Ginger M.L."/>
            <person name="Field M.C."/>
            <person name="Barry J.D."/>
            <person name="Hertz-Fowler C."/>
            <person name="Berriman M."/>
        </authorList>
    </citation>
    <scope>NUCLEOTIDE SEQUENCE</scope>
    <source>
        <strain evidence="2 3">Y486</strain>
    </source>
</reference>
<proteinExistence type="predicted"/>
<keyword evidence="3" id="KW-1185">Reference proteome</keyword>
<dbReference type="EMBL" id="CAEX01005524">
    <property type="protein sequence ID" value="CCD20423.1"/>
    <property type="molecule type" value="Genomic_DNA"/>
</dbReference>
<feature type="region of interest" description="Disordered" evidence="1">
    <location>
        <begin position="81"/>
        <end position="103"/>
    </location>
</feature>
<dbReference type="Proteomes" id="UP000009027">
    <property type="component" value="Unassembled WGS sequence"/>
</dbReference>
<dbReference type="VEuPathDB" id="TriTrypDB:TvY486_0032450"/>
<protein>
    <submittedName>
        <fullName evidence="2">Uncharacterized protein</fullName>
    </submittedName>
</protein>